<dbReference type="GO" id="GO:0070008">
    <property type="term" value="F:serine-type exopeptidase activity"/>
    <property type="evidence" value="ECO:0007669"/>
    <property type="project" value="InterPro"/>
</dbReference>
<dbReference type="PANTHER" id="PTHR11010">
    <property type="entry name" value="PROTEASE S28 PRO-X CARBOXYPEPTIDASE-RELATED"/>
    <property type="match status" value="1"/>
</dbReference>
<dbReference type="InterPro" id="IPR042269">
    <property type="entry name" value="Ser_carbopepase_S28_SKS"/>
</dbReference>
<dbReference type="GO" id="GO:0008239">
    <property type="term" value="F:dipeptidyl-peptidase activity"/>
    <property type="evidence" value="ECO:0007669"/>
    <property type="project" value="TreeGrafter"/>
</dbReference>
<reference evidence="6" key="1">
    <citation type="submission" date="2021-01" db="EMBL/GenBank/DDBJ databases">
        <authorList>
            <person name="Corre E."/>
            <person name="Pelletier E."/>
            <person name="Niang G."/>
            <person name="Scheremetjew M."/>
            <person name="Finn R."/>
            <person name="Kale V."/>
            <person name="Holt S."/>
            <person name="Cochrane G."/>
            <person name="Meng A."/>
            <person name="Brown T."/>
            <person name="Cohen L."/>
        </authorList>
    </citation>
    <scope>NUCLEOTIDE SEQUENCE</scope>
    <source>
        <strain evidence="6">Ras09</strain>
    </source>
</reference>
<dbReference type="InterPro" id="IPR008758">
    <property type="entry name" value="Peptidase_S28"/>
</dbReference>
<evidence type="ECO:0008006" key="7">
    <source>
        <dbReference type="Google" id="ProtNLM"/>
    </source>
</evidence>
<dbReference type="SUPFAM" id="SSF53474">
    <property type="entry name" value="alpha/beta-Hydrolases"/>
    <property type="match status" value="1"/>
</dbReference>
<dbReference type="GO" id="GO:0006508">
    <property type="term" value="P:proteolysis"/>
    <property type="evidence" value="ECO:0007669"/>
    <property type="project" value="UniProtKB-KW"/>
</dbReference>
<dbReference type="AlphaFoldDB" id="A0A7S3CRA2"/>
<accession>A0A7S3CRA2</accession>
<evidence type="ECO:0000256" key="4">
    <source>
        <dbReference type="ARBA" id="ARBA00022801"/>
    </source>
</evidence>
<dbReference type="Pfam" id="PF05577">
    <property type="entry name" value="Peptidase_S28"/>
    <property type="match status" value="1"/>
</dbReference>
<keyword evidence="4" id="KW-0378">Hydrolase</keyword>
<evidence type="ECO:0000256" key="2">
    <source>
        <dbReference type="ARBA" id="ARBA00022670"/>
    </source>
</evidence>
<evidence type="ECO:0000256" key="1">
    <source>
        <dbReference type="ARBA" id="ARBA00011079"/>
    </source>
</evidence>
<evidence type="ECO:0000256" key="3">
    <source>
        <dbReference type="ARBA" id="ARBA00022729"/>
    </source>
</evidence>
<proteinExistence type="inferred from homology"/>
<dbReference type="EMBL" id="HBIA01013272">
    <property type="protein sequence ID" value="CAE0234907.1"/>
    <property type="molecule type" value="Transcribed_RNA"/>
</dbReference>
<comment type="similarity">
    <text evidence="1">Belongs to the peptidase S28 family.</text>
</comment>
<keyword evidence="2" id="KW-0645">Protease</keyword>
<protein>
    <recommendedName>
        <fullName evidence="7">Lysosomal Pro-X carboxypeptidase</fullName>
    </recommendedName>
</protein>
<evidence type="ECO:0000313" key="6">
    <source>
        <dbReference type="EMBL" id="CAE0234907.1"/>
    </source>
</evidence>
<name>A0A7S3CRA2_9SPIT</name>
<keyword evidence="5" id="KW-0325">Glycoprotein</keyword>
<keyword evidence="3" id="KW-0732">Signal</keyword>
<organism evidence="6">
    <name type="scientific">Strombidium rassoulzadegani</name>
    <dbReference type="NCBI Taxonomy" id="1082188"/>
    <lineage>
        <taxon>Eukaryota</taxon>
        <taxon>Sar</taxon>
        <taxon>Alveolata</taxon>
        <taxon>Ciliophora</taxon>
        <taxon>Intramacronucleata</taxon>
        <taxon>Spirotrichea</taxon>
        <taxon>Oligotrichia</taxon>
        <taxon>Strombidiidae</taxon>
        <taxon>Strombidium</taxon>
    </lineage>
</organism>
<dbReference type="InterPro" id="IPR029058">
    <property type="entry name" value="AB_hydrolase_fold"/>
</dbReference>
<dbReference type="PANTHER" id="PTHR11010:SF38">
    <property type="entry name" value="LYSOSOMAL PRO-X CARBOXYPEPTIDASE"/>
    <property type="match status" value="1"/>
</dbReference>
<sequence>MDDTFALKYLVDKTYFNETVGGPILFYAGNEGAIEGFYENSGFITKTLAEELGAYVVFAEHRYYGTSIPPNGFEKENLKYLSVLQVMMDYVKLIEYVRKLNGLEEQPTILFGGSYGGMLAAWMRMKYPQHFQGAIASSAPILWFNGTINPSAYTDVASGVFKSMGGQECFDGLKYGFFDLVSVQFDKSKYAQVKEIFNLCDDLTSKDDVQDLISYVSDSLGSMAMVNYPYPTEFLNSLPAWPVKESCTELKKIPDINETDKEAGTPAQFKFNNIQKLQAAANLSYNYTGNLQCLNLTADQGGSLDGSGWEIQTCNEFPMPMGDDPSVSCFTWQNWNQDAFTQNCMTQYGMTPKYDWALDYFGGRNPALDFAKASNIVFSNGQLDPWHAGGITANITENTIALYIKDSAHHLDLREPNAADPVSVTEARAVEMAYVKKWVSHYKTRIASLSKYNAREEIGAKSQVSQQKSDF</sequence>
<evidence type="ECO:0000256" key="5">
    <source>
        <dbReference type="ARBA" id="ARBA00023180"/>
    </source>
</evidence>
<dbReference type="Gene3D" id="1.20.120.980">
    <property type="entry name" value="Serine carboxypeptidase S28, SKS domain"/>
    <property type="match status" value="1"/>
</dbReference>
<gene>
    <name evidence="6" type="ORF">SRAS04492_LOCUS6714</name>
</gene>
<dbReference type="Gene3D" id="3.40.50.1820">
    <property type="entry name" value="alpha/beta hydrolase"/>
    <property type="match status" value="1"/>
</dbReference>